<evidence type="ECO:0000256" key="1">
    <source>
        <dbReference type="SAM" id="MobiDB-lite"/>
    </source>
</evidence>
<dbReference type="EMBL" id="JH884523">
    <property type="protein sequence ID" value="ELR45110.1"/>
    <property type="molecule type" value="Genomic_DNA"/>
</dbReference>
<feature type="region of interest" description="Disordered" evidence="1">
    <location>
        <begin position="493"/>
        <end position="513"/>
    </location>
</feature>
<evidence type="ECO:0000313" key="3">
    <source>
        <dbReference type="Proteomes" id="UP000011080"/>
    </source>
</evidence>
<reference evidence="2 3" key="1">
    <citation type="journal article" date="2012" name="Nat. Genet.">
        <title>The yak genome and adaptation to life at high altitude.</title>
        <authorList>
            <person name="Qiu Q."/>
            <person name="Zhang G."/>
            <person name="Ma T."/>
            <person name="Qian W."/>
            <person name="Wang J."/>
            <person name="Ye Z."/>
            <person name="Cao C."/>
            <person name="Hu Q."/>
            <person name="Kim J."/>
            <person name="Larkin D.M."/>
            <person name="Auvil L."/>
            <person name="Capitanu B."/>
            <person name="Ma J."/>
            <person name="Lewin H.A."/>
            <person name="Qian X."/>
            <person name="Lang Y."/>
            <person name="Zhou R."/>
            <person name="Wang L."/>
            <person name="Wang K."/>
            <person name="Xia J."/>
            <person name="Liao S."/>
            <person name="Pan S."/>
            <person name="Lu X."/>
            <person name="Hou H."/>
            <person name="Wang Y."/>
            <person name="Zang X."/>
            <person name="Yin Y."/>
            <person name="Ma H."/>
            <person name="Zhang J."/>
            <person name="Wang Z."/>
            <person name="Zhang Y."/>
            <person name="Zhang D."/>
            <person name="Yonezawa T."/>
            <person name="Hasegawa M."/>
            <person name="Zhong Y."/>
            <person name="Liu W."/>
            <person name="Zhang Y."/>
            <person name="Huang Z."/>
            <person name="Zhang S."/>
            <person name="Long R."/>
            <person name="Yang H."/>
            <person name="Wang J."/>
            <person name="Lenstra J.A."/>
            <person name="Cooper D.N."/>
            <person name="Wu Y."/>
            <person name="Wang J."/>
            <person name="Shi P."/>
            <person name="Wang J."/>
            <person name="Liu J."/>
        </authorList>
    </citation>
    <scope>NUCLEOTIDE SEQUENCE [LARGE SCALE GENOMIC DNA]</scope>
    <source>
        <strain evidence="3">yakQH1</strain>
    </source>
</reference>
<name>L8HLE8_9CETA</name>
<proteinExistence type="predicted"/>
<dbReference type="AlphaFoldDB" id="L8HLE8"/>
<gene>
    <name evidence="2" type="ORF">M91_19807</name>
</gene>
<evidence type="ECO:0000313" key="2">
    <source>
        <dbReference type="EMBL" id="ELR45110.1"/>
    </source>
</evidence>
<accession>L8HLE8</accession>
<protein>
    <submittedName>
        <fullName evidence="2">Uncharacterized protein</fullName>
    </submittedName>
</protein>
<feature type="region of interest" description="Disordered" evidence="1">
    <location>
        <begin position="387"/>
        <end position="416"/>
    </location>
</feature>
<organism evidence="2 3">
    <name type="scientific">Bos mutus</name>
    <name type="common">wild yak</name>
    <dbReference type="NCBI Taxonomy" id="72004"/>
    <lineage>
        <taxon>Eukaryota</taxon>
        <taxon>Metazoa</taxon>
        <taxon>Chordata</taxon>
        <taxon>Craniata</taxon>
        <taxon>Vertebrata</taxon>
        <taxon>Euteleostomi</taxon>
        <taxon>Mammalia</taxon>
        <taxon>Eutheria</taxon>
        <taxon>Laurasiatheria</taxon>
        <taxon>Artiodactyla</taxon>
        <taxon>Ruminantia</taxon>
        <taxon>Pecora</taxon>
        <taxon>Bovidae</taxon>
        <taxon>Bovinae</taxon>
        <taxon>Bos</taxon>
    </lineage>
</organism>
<sequence>MMRPHSDSQHLEMDSDLICTVGWQSQPYQVVGLSGCHERTSSYRPLPNVLVDITFSLHSAGYRPLPNVLVDITFSLHSAGYRPLPNVLVDITFSLHSAGYRPLPNVLVDITFSLHSAGYRPLPNVLVDITFSLHSAGYRPLPNVLVDITFSLHSAGYRPLPNVLVDITFSLHSAGYRPLPNVLVDITFSLHSAGYRPLPNVLVDITFSLHSAGYRPLPNVLVDITFSLHSAGYRPLPNVLVDIMFSLHSAGYRPLPNVLVVTTTPKKERGYDPGSVDKKTRAPWSPAASRGDSCKVYSGTALHQAAVKRSLFCPHSSAQEPMRSKCSPSFVAHFQGCLLREPSLTAPTSLLWAPSQDSSATAQVFSECSATCQMQCLVLDTHHGASGTVPGAGRGTSDTAVNKPGPTSLDSGEPEHKHFSVRFTKGALQPLQVILGVAWSHYWISSKREGGGRGVSPGVNRKCKNMGVWKSSAFKDSGGCWGIGGVARLLRASSGPKPHQRQPLSQQLPAMPMNVGPYLDQPVFRHL</sequence>
<dbReference type="Proteomes" id="UP000011080">
    <property type="component" value="Unassembled WGS sequence"/>
</dbReference>